<name>A0A1I7UII7_9PELO</name>
<reference evidence="3" key="1">
    <citation type="submission" date="2016-11" db="UniProtKB">
        <authorList>
            <consortium name="WormBaseParasite"/>
        </authorList>
    </citation>
    <scope>IDENTIFICATION</scope>
</reference>
<feature type="signal peptide" evidence="1">
    <location>
        <begin position="1"/>
        <end position="16"/>
    </location>
</feature>
<dbReference type="WBParaSite" id="Csp11.Scaffold629.g9669.t1">
    <property type="protein sequence ID" value="Csp11.Scaffold629.g9669.t1"/>
    <property type="gene ID" value="Csp11.Scaffold629.g9669"/>
</dbReference>
<dbReference type="InterPro" id="IPR008588">
    <property type="entry name" value="DUF870_CAE_spp"/>
</dbReference>
<dbReference type="Pfam" id="PF05912">
    <property type="entry name" value="DUF870"/>
    <property type="match status" value="1"/>
</dbReference>
<protein>
    <submittedName>
        <fullName evidence="3">Secreted protein</fullName>
    </submittedName>
</protein>
<dbReference type="eggNOG" id="ENOG502TJAM">
    <property type="taxonomic scope" value="Eukaryota"/>
</dbReference>
<evidence type="ECO:0000256" key="1">
    <source>
        <dbReference type="SAM" id="SignalP"/>
    </source>
</evidence>
<feature type="chain" id="PRO_5009309020" evidence="1">
    <location>
        <begin position="17"/>
        <end position="111"/>
    </location>
</feature>
<evidence type="ECO:0000313" key="2">
    <source>
        <dbReference type="Proteomes" id="UP000095282"/>
    </source>
</evidence>
<sequence>MILLLLLSLSFLGIHSDPVNVEVFIRCDPSISLWSGQLKIFEDDIRYSELLATVNVSTGNMTQLLILPPLYPGGDHGWQYEIGYQFEHNCTHSGKPLCITPPPTDISEDGP</sequence>
<keyword evidence="1" id="KW-0732">Signal</keyword>
<dbReference type="Proteomes" id="UP000095282">
    <property type="component" value="Unplaced"/>
</dbReference>
<keyword evidence="2" id="KW-1185">Reference proteome</keyword>
<dbReference type="AlphaFoldDB" id="A0A1I7UII7"/>
<proteinExistence type="predicted"/>
<organism evidence="2 3">
    <name type="scientific">Caenorhabditis tropicalis</name>
    <dbReference type="NCBI Taxonomy" id="1561998"/>
    <lineage>
        <taxon>Eukaryota</taxon>
        <taxon>Metazoa</taxon>
        <taxon>Ecdysozoa</taxon>
        <taxon>Nematoda</taxon>
        <taxon>Chromadorea</taxon>
        <taxon>Rhabditida</taxon>
        <taxon>Rhabditina</taxon>
        <taxon>Rhabditomorpha</taxon>
        <taxon>Rhabditoidea</taxon>
        <taxon>Rhabditidae</taxon>
        <taxon>Peloderinae</taxon>
        <taxon>Caenorhabditis</taxon>
    </lineage>
</organism>
<accession>A0A1I7UII7</accession>
<evidence type="ECO:0000313" key="3">
    <source>
        <dbReference type="WBParaSite" id="Csp11.Scaffold629.g9669.t1"/>
    </source>
</evidence>